<dbReference type="AlphaFoldDB" id="A0A2C6KLW8"/>
<reference evidence="2 3" key="1">
    <citation type="journal article" date="2017" name="Int. J. Parasitol.">
        <title>The genome of the protozoan parasite Cystoisospora suis and a reverse vaccinology approach to identify vaccine candidates.</title>
        <authorList>
            <person name="Palmieri N."/>
            <person name="Shrestha A."/>
            <person name="Ruttkowski B."/>
            <person name="Beck T."/>
            <person name="Vogl C."/>
            <person name="Tomley F."/>
            <person name="Blake D.P."/>
            <person name="Joachim A."/>
        </authorList>
    </citation>
    <scope>NUCLEOTIDE SEQUENCE [LARGE SCALE GENOMIC DNA]</scope>
    <source>
        <strain evidence="2 3">Wien I</strain>
    </source>
</reference>
<gene>
    <name evidence="2" type="ORF">CSUI_004688</name>
</gene>
<protein>
    <recommendedName>
        <fullName evidence="4">Secreted protein</fullName>
    </recommendedName>
</protein>
<dbReference type="EMBL" id="MIGC01002221">
    <property type="protein sequence ID" value="PHJ21470.1"/>
    <property type="molecule type" value="Genomic_DNA"/>
</dbReference>
<dbReference type="VEuPathDB" id="ToxoDB:CSUI_004688"/>
<evidence type="ECO:0008006" key="4">
    <source>
        <dbReference type="Google" id="ProtNLM"/>
    </source>
</evidence>
<keyword evidence="1" id="KW-0732">Signal</keyword>
<evidence type="ECO:0000313" key="2">
    <source>
        <dbReference type="EMBL" id="PHJ21470.1"/>
    </source>
</evidence>
<sequence length="78" mass="8758">MSAVWMLRLSSLSALTVRSTLTSGASNRTSSVSEKRLFFSRRWGQVVLPAYCKVQPSERATRTVGRFFFCATSEVHLL</sequence>
<dbReference type="RefSeq" id="XP_067923152.1">
    <property type="nucleotide sequence ID" value="XM_068064873.1"/>
</dbReference>
<dbReference type="Proteomes" id="UP000221165">
    <property type="component" value="Unassembled WGS sequence"/>
</dbReference>
<proteinExistence type="predicted"/>
<accession>A0A2C6KLW8</accession>
<evidence type="ECO:0000313" key="3">
    <source>
        <dbReference type="Proteomes" id="UP000221165"/>
    </source>
</evidence>
<organism evidence="2 3">
    <name type="scientific">Cystoisospora suis</name>
    <dbReference type="NCBI Taxonomy" id="483139"/>
    <lineage>
        <taxon>Eukaryota</taxon>
        <taxon>Sar</taxon>
        <taxon>Alveolata</taxon>
        <taxon>Apicomplexa</taxon>
        <taxon>Conoidasida</taxon>
        <taxon>Coccidia</taxon>
        <taxon>Eucoccidiorida</taxon>
        <taxon>Eimeriorina</taxon>
        <taxon>Sarcocystidae</taxon>
        <taxon>Cystoisospora</taxon>
    </lineage>
</organism>
<name>A0A2C6KLW8_9APIC</name>
<evidence type="ECO:0000256" key="1">
    <source>
        <dbReference type="SAM" id="SignalP"/>
    </source>
</evidence>
<comment type="caution">
    <text evidence="2">The sequence shown here is derived from an EMBL/GenBank/DDBJ whole genome shotgun (WGS) entry which is preliminary data.</text>
</comment>
<dbReference type="GeneID" id="94428084"/>
<feature type="signal peptide" evidence="1">
    <location>
        <begin position="1"/>
        <end position="24"/>
    </location>
</feature>
<feature type="chain" id="PRO_5013242753" description="Secreted protein" evidence="1">
    <location>
        <begin position="25"/>
        <end position="78"/>
    </location>
</feature>
<keyword evidence="3" id="KW-1185">Reference proteome</keyword>